<dbReference type="PANTHER" id="PTHR30572:SF4">
    <property type="entry name" value="ABC TRANSPORTER PERMEASE YTRF"/>
    <property type="match status" value="1"/>
</dbReference>
<keyword evidence="5 7" id="KW-0472">Membrane</keyword>
<evidence type="ECO:0000313" key="11">
    <source>
        <dbReference type="Proteomes" id="UP000530424"/>
    </source>
</evidence>
<evidence type="ECO:0000256" key="4">
    <source>
        <dbReference type="ARBA" id="ARBA00022989"/>
    </source>
</evidence>
<dbReference type="EMBL" id="JACCFP010000001">
    <property type="protein sequence ID" value="NYJ00092.1"/>
    <property type="molecule type" value="Genomic_DNA"/>
</dbReference>
<dbReference type="Proteomes" id="UP000530424">
    <property type="component" value="Unassembled WGS sequence"/>
</dbReference>
<dbReference type="InterPro" id="IPR050250">
    <property type="entry name" value="Macrolide_Exporter_MacB"/>
</dbReference>
<feature type="transmembrane region" description="Helical" evidence="7">
    <location>
        <begin position="363"/>
        <end position="384"/>
    </location>
</feature>
<evidence type="ECO:0000313" key="10">
    <source>
        <dbReference type="EMBL" id="NYJ00092.1"/>
    </source>
</evidence>
<feature type="domain" description="MacB-like periplasmic core" evidence="9">
    <location>
        <begin position="28"/>
        <end position="236"/>
    </location>
</feature>
<comment type="similarity">
    <text evidence="6">Belongs to the ABC-4 integral membrane protein family.</text>
</comment>
<dbReference type="GO" id="GO:0022857">
    <property type="term" value="F:transmembrane transporter activity"/>
    <property type="evidence" value="ECO:0007669"/>
    <property type="project" value="TreeGrafter"/>
</dbReference>
<name>A0A853C039_9ACTN</name>
<keyword evidence="4 7" id="KW-1133">Transmembrane helix</keyword>
<dbReference type="InterPro" id="IPR025857">
    <property type="entry name" value="MacB_PCD"/>
</dbReference>
<comment type="subcellular location">
    <subcellularLocation>
        <location evidence="1">Cell membrane</location>
        <topology evidence="1">Multi-pass membrane protein</topology>
    </subcellularLocation>
</comment>
<evidence type="ECO:0000256" key="6">
    <source>
        <dbReference type="ARBA" id="ARBA00038076"/>
    </source>
</evidence>
<feature type="domain" description="ABC3 transporter permease C-terminal" evidence="8">
    <location>
        <begin position="279"/>
        <end position="391"/>
    </location>
</feature>
<keyword evidence="2" id="KW-1003">Cell membrane</keyword>
<feature type="transmembrane region" description="Helical" evidence="7">
    <location>
        <begin position="29"/>
        <end position="48"/>
    </location>
</feature>
<evidence type="ECO:0000259" key="9">
    <source>
        <dbReference type="Pfam" id="PF12704"/>
    </source>
</evidence>
<evidence type="ECO:0000256" key="2">
    <source>
        <dbReference type="ARBA" id="ARBA00022475"/>
    </source>
</evidence>
<comment type="caution">
    <text evidence="10">The sequence shown here is derived from an EMBL/GenBank/DDBJ whole genome shotgun (WGS) entry which is preliminary data.</text>
</comment>
<dbReference type="InterPro" id="IPR003838">
    <property type="entry name" value="ABC3_permease_C"/>
</dbReference>
<proteinExistence type="inferred from homology"/>
<evidence type="ECO:0000259" key="8">
    <source>
        <dbReference type="Pfam" id="PF02687"/>
    </source>
</evidence>
<evidence type="ECO:0000256" key="1">
    <source>
        <dbReference type="ARBA" id="ARBA00004651"/>
    </source>
</evidence>
<evidence type="ECO:0000256" key="5">
    <source>
        <dbReference type="ARBA" id="ARBA00023136"/>
    </source>
</evidence>
<feature type="transmembrane region" description="Helical" evidence="7">
    <location>
        <begin position="321"/>
        <end position="343"/>
    </location>
</feature>
<evidence type="ECO:0000256" key="3">
    <source>
        <dbReference type="ARBA" id="ARBA00022692"/>
    </source>
</evidence>
<sequence>MSRLRSRVGLVDQARVGGVALRSRKVRSVLSALGIAIGVATVVSVLGISRSSQADLLDQLDALGTNLLQAESGEGFGLGDDTTLPDTAAAGVRNIAPVESVAMVTDLSESALRSALADPDETNGISLKAAEPTTLDALAGTMAQGRFLDDAIGAYPTAVLGAVAAERLGITEVDGSTSVWIDGRSWLVVGIMDELPLAPDLDRSVLVGYGAAEACVEDDLAPTRLYVRTDPDVVEDVASVLSAQANPEAPENVDVSRPSDALEAKAAAEDAFTSLFLGLGAVALIVGAVGTANVMVMSVLERRGEIGLRRALGATRGHVRVQFLVEAVLLSIGGGVLGVLGGAGVTWGYTDWNGLTFSLPPEAVGYGLLAAVAIGVLAGVYPAARAARMSPTEALRAG</sequence>
<dbReference type="Pfam" id="PF12704">
    <property type="entry name" value="MacB_PCD"/>
    <property type="match status" value="1"/>
</dbReference>
<dbReference type="RefSeq" id="WP_179666728.1">
    <property type="nucleotide sequence ID" value="NZ_JACCFP010000001.1"/>
</dbReference>
<protein>
    <submittedName>
        <fullName evidence="10">Putative ABC transport system permease protein</fullName>
    </submittedName>
</protein>
<dbReference type="Pfam" id="PF02687">
    <property type="entry name" value="FtsX"/>
    <property type="match status" value="1"/>
</dbReference>
<accession>A0A853C039</accession>
<keyword evidence="3 7" id="KW-0812">Transmembrane</keyword>
<reference evidence="10 11" key="1">
    <citation type="submission" date="2020-07" db="EMBL/GenBank/DDBJ databases">
        <title>Sequencing the genomes of 1000 actinobacteria strains.</title>
        <authorList>
            <person name="Klenk H.-P."/>
        </authorList>
    </citation>
    <scope>NUCLEOTIDE SEQUENCE [LARGE SCALE GENOMIC DNA]</scope>
    <source>
        <strain evidence="10 11">DSM 103833</strain>
    </source>
</reference>
<organism evidence="10 11">
    <name type="scientific">Nocardioides thalensis</name>
    <dbReference type="NCBI Taxonomy" id="1914755"/>
    <lineage>
        <taxon>Bacteria</taxon>
        <taxon>Bacillati</taxon>
        <taxon>Actinomycetota</taxon>
        <taxon>Actinomycetes</taxon>
        <taxon>Propionibacteriales</taxon>
        <taxon>Nocardioidaceae</taxon>
        <taxon>Nocardioides</taxon>
    </lineage>
</organism>
<dbReference type="AlphaFoldDB" id="A0A853C039"/>
<gene>
    <name evidence="10" type="ORF">HNR19_000790</name>
</gene>
<feature type="transmembrane region" description="Helical" evidence="7">
    <location>
        <begin position="275"/>
        <end position="300"/>
    </location>
</feature>
<evidence type="ECO:0000256" key="7">
    <source>
        <dbReference type="SAM" id="Phobius"/>
    </source>
</evidence>
<dbReference type="PANTHER" id="PTHR30572">
    <property type="entry name" value="MEMBRANE COMPONENT OF TRANSPORTER-RELATED"/>
    <property type="match status" value="1"/>
</dbReference>
<dbReference type="GO" id="GO:0005886">
    <property type="term" value="C:plasma membrane"/>
    <property type="evidence" value="ECO:0007669"/>
    <property type="project" value="UniProtKB-SubCell"/>
</dbReference>
<keyword evidence="11" id="KW-1185">Reference proteome</keyword>